<evidence type="ECO:0000313" key="3">
    <source>
        <dbReference type="Proteomes" id="UP000265703"/>
    </source>
</evidence>
<keyword evidence="3" id="KW-1185">Reference proteome</keyword>
<dbReference type="EMBL" id="QKYT01000857">
    <property type="protein sequence ID" value="RIA81041.1"/>
    <property type="molecule type" value="Genomic_DNA"/>
</dbReference>
<evidence type="ECO:0000313" key="2">
    <source>
        <dbReference type="EMBL" id="RIA81041.1"/>
    </source>
</evidence>
<feature type="region of interest" description="Disordered" evidence="1">
    <location>
        <begin position="28"/>
        <end position="61"/>
    </location>
</feature>
<organism evidence="2 3">
    <name type="scientific">Glomus cerebriforme</name>
    <dbReference type="NCBI Taxonomy" id="658196"/>
    <lineage>
        <taxon>Eukaryota</taxon>
        <taxon>Fungi</taxon>
        <taxon>Fungi incertae sedis</taxon>
        <taxon>Mucoromycota</taxon>
        <taxon>Glomeromycotina</taxon>
        <taxon>Glomeromycetes</taxon>
        <taxon>Glomerales</taxon>
        <taxon>Glomeraceae</taxon>
        <taxon>Glomus</taxon>
    </lineage>
</organism>
<comment type="caution">
    <text evidence="2">The sequence shown here is derived from an EMBL/GenBank/DDBJ whole genome shotgun (WGS) entry which is preliminary data.</text>
</comment>
<protein>
    <submittedName>
        <fullName evidence="2">Uncharacterized protein</fullName>
    </submittedName>
</protein>
<accession>A0A397SE64</accession>
<dbReference type="Proteomes" id="UP000265703">
    <property type="component" value="Unassembled WGS sequence"/>
</dbReference>
<reference evidence="2 3" key="1">
    <citation type="submission" date="2018-06" db="EMBL/GenBank/DDBJ databases">
        <title>Comparative genomics reveals the genomic features of Rhizophagus irregularis, R. cerebriforme, R. diaphanum and Gigaspora rosea, and their symbiotic lifestyle signature.</title>
        <authorList>
            <person name="Morin E."/>
            <person name="San Clemente H."/>
            <person name="Chen E.C.H."/>
            <person name="De La Providencia I."/>
            <person name="Hainaut M."/>
            <person name="Kuo A."/>
            <person name="Kohler A."/>
            <person name="Murat C."/>
            <person name="Tang N."/>
            <person name="Roy S."/>
            <person name="Loubradou J."/>
            <person name="Henrissat B."/>
            <person name="Grigoriev I.V."/>
            <person name="Corradi N."/>
            <person name="Roux C."/>
            <person name="Martin F.M."/>
        </authorList>
    </citation>
    <scope>NUCLEOTIDE SEQUENCE [LARGE SCALE GENOMIC DNA]</scope>
    <source>
        <strain evidence="2 3">DAOM 227022</strain>
    </source>
</reference>
<gene>
    <name evidence="2" type="ORF">C1645_837638</name>
</gene>
<sequence length="61" mass="7283">MPGYSYSVCKRKGRWECLQKFRSKVEKLSNNEQQGVEQQQKMEELSNDKQEEEINELSNNE</sequence>
<name>A0A397SE64_9GLOM</name>
<evidence type="ECO:0000256" key="1">
    <source>
        <dbReference type="SAM" id="MobiDB-lite"/>
    </source>
</evidence>
<feature type="compositionally biased region" description="Polar residues" evidence="1">
    <location>
        <begin position="30"/>
        <end position="39"/>
    </location>
</feature>
<proteinExistence type="predicted"/>
<feature type="compositionally biased region" description="Basic and acidic residues" evidence="1">
    <location>
        <begin position="40"/>
        <end position="49"/>
    </location>
</feature>
<dbReference type="AlphaFoldDB" id="A0A397SE64"/>